<dbReference type="RefSeq" id="WP_042217602.1">
    <property type="nucleotide sequence ID" value="NZ_CP009285.1"/>
</dbReference>
<dbReference type="Pfam" id="PF12833">
    <property type="entry name" value="HTH_18"/>
    <property type="match status" value="1"/>
</dbReference>
<evidence type="ECO:0000256" key="2">
    <source>
        <dbReference type="ARBA" id="ARBA00023125"/>
    </source>
</evidence>
<dbReference type="InterPro" id="IPR009057">
    <property type="entry name" value="Homeodomain-like_sf"/>
</dbReference>
<keyword evidence="1" id="KW-0805">Transcription regulation</keyword>
<dbReference type="OrthoDB" id="192171at2"/>
<name>A0A089LP15_PAEBO</name>
<dbReference type="GO" id="GO:0003700">
    <property type="term" value="F:DNA-binding transcription factor activity"/>
    <property type="evidence" value="ECO:0007669"/>
    <property type="project" value="InterPro"/>
</dbReference>
<dbReference type="GO" id="GO:0043565">
    <property type="term" value="F:sequence-specific DNA binding"/>
    <property type="evidence" value="ECO:0007669"/>
    <property type="project" value="InterPro"/>
</dbReference>
<dbReference type="InterPro" id="IPR003313">
    <property type="entry name" value="AraC-bd"/>
</dbReference>
<dbReference type="HOGENOM" id="CLU_000445_88_6_9"/>
<dbReference type="Proteomes" id="UP000029518">
    <property type="component" value="Chromosome"/>
</dbReference>
<keyword evidence="2" id="KW-0238">DNA-binding</keyword>
<gene>
    <name evidence="5" type="ORF">PBOR_31345</name>
</gene>
<accession>A0A089LP15</accession>
<protein>
    <submittedName>
        <fullName evidence="5">AraC family transcriptional regulator</fullName>
    </submittedName>
</protein>
<dbReference type="AlphaFoldDB" id="A0A089LP15"/>
<dbReference type="InterPro" id="IPR037923">
    <property type="entry name" value="HTH-like"/>
</dbReference>
<dbReference type="InterPro" id="IPR020449">
    <property type="entry name" value="Tscrpt_reg_AraC-type_HTH"/>
</dbReference>
<dbReference type="PROSITE" id="PS01124">
    <property type="entry name" value="HTH_ARAC_FAMILY_2"/>
    <property type="match status" value="1"/>
</dbReference>
<reference evidence="5" key="1">
    <citation type="submission" date="2014-08" db="EMBL/GenBank/DDBJ databases">
        <title>Comparative genomics of the Paenibacillus odorifer group.</title>
        <authorList>
            <person name="den Bakker H.C."/>
            <person name="Tsai Y.-C.Y.-C."/>
            <person name="Martin N."/>
            <person name="Korlach J."/>
            <person name="Wiedmann M."/>
        </authorList>
    </citation>
    <scope>NUCLEOTIDE SEQUENCE [LARGE SCALE GENOMIC DNA]</scope>
    <source>
        <strain evidence="5">DSM 13188</strain>
    </source>
</reference>
<dbReference type="Gene3D" id="1.10.10.60">
    <property type="entry name" value="Homeodomain-like"/>
    <property type="match status" value="2"/>
</dbReference>
<dbReference type="Pfam" id="PF02311">
    <property type="entry name" value="AraC_binding"/>
    <property type="match status" value="1"/>
</dbReference>
<evidence type="ECO:0000256" key="3">
    <source>
        <dbReference type="ARBA" id="ARBA00023163"/>
    </source>
</evidence>
<dbReference type="PANTHER" id="PTHR43280:SF28">
    <property type="entry name" value="HTH-TYPE TRANSCRIPTIONAL ACTIVATOR RHAS"/>
    <property type="match status" value="1"/>
</dbReference>
<dbReference type="KEGG" id="pbd:PBOR_31345"/>
<sequence length="293" mass="33422">MNPLLFRVPPLPHYITSGFNQYSPGYQHPNRQHIKVFDLLVVLRGCLYIGEEDRRFTVKAGDALILRPDCHHFGTEGCREETAYYWLHFQTFHDWPALPGSGLDSGSPNEPVGGLPASFFNISSFNLALSQFVTLLQPAKIEELLAQLGQLQATAHLESVRFRQQILFQEILQLLAASVTPENRSSQSTVCAEQAASFLRAHYREEITMAMLGDSLNFHPVYIARCMNKEYGCSPMEYLLRYRIDQSKLLLMQTSFPIARIAEEVGFNQAPYFSSSFMKLEGLSPRQYRQRFS</sequence>
<dbReference type="PANTHER" id="PTHR43280">
    <property type="entry name" value="ARAC-FAMILY TRANSCRIPTIONAL REGULATOR"/>
    <property type="match status" value="1"/>
</dbReference>
<dbReference type="SUPFAM" id="SSF51215">
    <property type="entry name" value="Regulatory protein AraC"/>
    <property type="match status" value="1"/>
</dbReference>
<dbReference type="InterPro" id="IPR018060">
    <property type="entry name" value="HTH_AraC"/>
</dbReference>
<keyword evidence="6" id="KW-1185">Reference proteome</keyword>
<proteinExistence type="predicted"/>
<dbReference type="SUPFAM" id="SSF46689">
    <property type="entry name" value="Homeodomain-like"/>
    <property type="match status" value="2"/>
</dbReference>
<evidence type="ECO:0000313" key="6">
    <source>
        <dbReference type="Proteomes" id="UP000029518"/>
    </source>
</evidence>
<feature type="domain" description="HTH araC/xylS-type" evidence="4">
    <location>
        <begin position="193"/>
        <end position="291"/>
    </location>
</feature>
<evidence type="ECO:0000313" key="5">
    <source>
        <dbReference type="EMBL" id="AIQ60923.1"/>
    </source>
</evidence>
<dbReference type="SMART" id="SM00342">
    <property type="entry name" value="HTH_ARAC"/>
    <property type="match status" value="1"/>
</dbReference>
<dbReference type="PRINTS" id="PR00032">
    <property type="entry name" value="HTHARAC"/>
</dbReference>
<evidence type="ECO:0000259" key="4">
    <source>
        <dbReference type="PROSITE" id="PS01124"/>
    </source>
</evidence>
<dbReference type="EMBL" id="CP009285">
    <property type="protein sequence ID" value="AIQ60923.1"/>
    <property type="molecule type" value="Genomic_DNA"/>
</dbReference>
<keyword evidence="3" id="KW-0804">Transcription</keyword>
<organism evidence="5 6">
    <name type="scientific">Paenibacillus borealis</name>
    <dbReference type="NCBI Taxonomy" id="160799"/>
    <lineage>
        <taxon>Bacteria</taxon>
        <taxon>Bacillati</taxon>
        <taxon>Bacillota</taxon>
        <taxon>Bacilli</taxon>
        <taxon>Bacillales</taxon>
        <taxon>Paenibacillaceae</taxon>
        <taxon>Paenibacillus</taxon>
    </lineage>
</organism>
<evidence type="ECO:0000256" key="1">
    <source>
        <dbReference type="ARBA" id="ARBA00023015"/>
    </source>
</evidence>